<evidence type="ECO:0000313" key="2">
    <source>
        <dbReference type="Proteomes" id="UP000676885"/>
    </source>
</evidence>
<accession>A0A975M8N9</accession>
<sequence>MFIKNNSYLRLVRVPERHGIFVRGDNVYEVMTSPGVVKTVPAKQLGEALGLAPREPRNDLQECRRTAQRLFREGKHEDWVEYSTAIVVPGESLTAY</sequence>
<protein>
    <submittedName>
        <fullName evidence="1">Uncharacterized protein</fullName>
    </submittedName>
</protein>
<evidence type="ECO:0000313" key="1">
    <source>
        <dbReference type="EMBL" id="QWC11471.1"/>
    </source>
</evidence>
<dbReference type="KEGG" id="ajg:KKR91_07985"/>
<dbReference type="AlphaFoldDB" id="A0A975M8N9"/>
<dbReference type="EMBL" id="CP076022">
    <property type="protein sequence ID" value="QWC11471.1"/>
    <property type="molecule type" value="Genomic_DNA"/>
</dbReference>
<gene>
    <name evidence="1" type="ORF">KKR91_07985</name>
</gene>
<reference evidence="1 2" key="1">
    <citation type="submission" date="2021-05" db="EMBL/GenBank/DDBJ databases">
        <title>Novel species in genus Arthrobacter.</title>
        <authorList>
            <person name="Zhang G."/>
        </authorList>
    </citation>
    <scope>NUCLEOTIDE SEQUENCE [LARGE SCALE GENOMIC DNA]</scope>
    <source>
        <strain evidence="2">zg-ZUI227</strain>
    </source>
</reference>
<organism evidence="1 2">
    <name type="scientific">Arthrobacter jiangjiafuii</name>
    <dbReference type="NCBI Taxonomy" id="2817475"/>
    <lineage>
        <taxon>Bacteria</taxon>
        <taxon>Bacillati</taxon>
        <taxon>Actinomycetota</taxon>
        <taxon>Actinomycetes</taxon>
        <taxon>Micrococcales</taxon>
        <taxon>Micrococcaceae</taxon>
        <taxon>Arthrobacter</taxon>
    </lineage>
</organism>
<proteinExistence type="predicted"/>
<keyword evidence="2" id="KW-1185">Reference proteome</keyword>
<name>A0A975M8N9_9MICC</name>
<dbReference type="Proteomes" id="UP000676885">
    <property type="component" value="Chromosome"/>
</dbReference>
<dbReference type="RefSeq" id="WP_210228471.1">
    <property type="nucleotide sequence ID" value="NZ_CP076022.1"/>
</dbReference>